<accession>A0ACC2SED7</accession>
<sequence length="193" mass="22071">MAAMTAQAQQLASFGPMSSPNSRLAQEPNPFEQSFSLLDPKPSFVKTEPPTQHPYPVPNYSREPSVSYQTHNPADYTVEYPWGDPNSVPYTRRGVGGRKRKPTQGMDPKKIQFLERNRQAALKCRLRKKRRLETTQMKRSVLDHQNMQLEAMAQELRFQCSQLRSMIASHINCPTFQRLSTYPAQAPAHLPPF</sequence>
<dbReference type="Proteomes" id="UP001165960">
    <property type="component" value="Unassembled WGS sequence"/>
</dbReference>
<gene>
    <name evidence="1" type="primary">SKO1_3</name>
    <name evidence="1" type="ORF">DSO57_1028449</name>
</gene>
<dbReference type="EMBL" id="QTSX02005151">
    <property type="protein sequence ID" value="KAJ9060675.1"/>
    <property type="molecule type" value="Genomic_DNA"/>
</dbReference>
<name>A0ACC2SED7_9FUNG</name>
<comment type="caution">
    <text evidence="1">The sequence shown here is derived from an EMBL/GenBank/DDBJ whole genome shotgun (WGS) entry which is preliminary data.</text>
</comment>
<evidence type="ECO:0000313" key="2">
    <source>
        <dbReference type="Proteomes" id="UP001165960"/>
    </source>
</evidence>
<proteinExistence type="predicted"/>
<keyword evidence="2" id="KW-1185">Reference proteome</keyword>
<evidence type="ECO:0000313" key="1">
    <source>
        <dbReference type="EMBL" id="KAJ9060675.1"/>
    </source>
</evidence>
<organism evidence="1 2">
    <name type="scientific">Entomophthora muscae</name>
    <dbReference type="NCBI Taxonomy" id="34485"/>
    <lineage>
        <taxon>Eukaryota</taxon>
        <taxon>Fungi</taxon>
        <taxon>Fungi incertae sedis</taxon>
        <taxon>Zoopagomycota</taxon>
        <taxon>Entomophthoromycotina</taxon>
        <taxon>Entomophthoromycetes</taxon>
        <taxon>Entomophthorales</taxon>
        <taxon>Entomophthoraceae</taxon>
        <taxon>Entomophthora</taxon>
    </lineage>
</organism>
<protein>
    <submittedName>
        <fullName evidence="1">Transcription factor</fullName>
    </submittedName>
</protein>
<reference evidence="1" key="1">
    <citation type="submission" date="2022-04" db="EMBL/GenBank/DDBJ databases">
        <title>Genome of the entomopathogenic fungus Entomophthora muscae.</title>
        <authorList>
            <person name="Elya C."/>
            <person name="Lovett B.R."/>
            <person name="Lee E."/>
            <person name="Macias A.M."/>
            <person name="Hajek A.E."/>
            <person name="De Bivort B.L."/>
            <person name="Kasson M.T."/>
            <person name="De Fine Licht H.H."/>
            <person name="Stajich J.E."/>
        </authorList>
    </citation>
    <scope>NUCLEOTIDE SEQUENCE</scope>
    <source>
        <strain evidence="1">Berkeley</strain>
    </source>
</reference>